<keyword evidence="3" id="KW-0479">Metal-binding</keyword>
<dbReference type="RefSeq" id="WP_107859041.1">
    <property type="nucleotide sequence ID" value="NZ_CP049272.1"/>
</dbReference>
<comment type="pathway">
    <text evidence="3 4">Cofactor biosynthesis; coenzyme A biosynthesis; CoA from (R)-pantothenate: step 3/5.</text>
</comment>
<keyword evidence="3" id="KW-0460">Magnesium</keyword>
<comment type="similarity">
    <text evidence="3 4">In the C-terminal section; belongs to the PPC synthetase family.</text>
</comment>
<comment type="similarity">
    <text evidence="3 4">In the N-terminal section; belongs to the HFCD (homo-oligomeric flavin containing Cys decarboxylase) superfamily.</text>
</comment>
<dbReference type="GO" id="GO:0010181">
    <property type="term" value="F:FMN binding"/>
    <property type="evidence" value="ECO:0007669"/>
    <property type="project" value="UniProtKB-UniRule"/>
</dbReference>
<evidence type="ECO:0000256" key="2">
    <source>
        <dbReference type="ARBA" id="ARBA00023239"/>
    </source>
</evidence>
<accession>A0AAE7TPM6</accession>
<comment type="cofactor">
    <cofactor evidence="3">
        <name>Mg(2+)</name>
        <dbReference type="ChEBI" id="CHEBI:18420"/>
    </cofactor>
</comment>
<keyword evidence="3 4" id="KW-0436">Ligase</keyword>
<evidence type="ECO:0000313" key="8">
    <source>
        <dbReference type="Proteomes" id="UP000594513"/>
    </source>
</evidence>
<keyword evidence="3 4" id="KW-0285">Flavoprotein</keyword>
<comment type="catalytic activity">
    <reaction evidence="3 4">
        <text>N-[(R)-4-phosphopantothenoyl]-L-cysteine + H(+) = (R)-4'-phosphopantetheine + CO2</text>
        <dbReference type="Rhea" id="RHEA:16793"/>
        <dbReference type="ChEBI" id="CHEBI:15378"/>
        <dbReference type="ChEBI" id="CHEBI:16526"/>
        <dbReference type="ChEBI" id="CHEBI:59458"/>
        <dbReference type="ChEBI" id="CHEBI:61723"/>
        <dbReference type="EC" id="4.1.1.36"/>
    </reaction>
</comment>
<comment type="cofactor">
    <cofactor evidence="3">
        <name>FMN</name>
        <dbReference type="ChEBI" id="CHEBI:58210"/>
    </cofactor>
    <text evidence="3">Binds 1 FMN per subunit.</text>
</comment>
<dbReference type="GO" id="GO:0015937">
    <property type="term" value="P:coenzyme A biosynthetic process"/>
    <property type="evidence" value="ECO:0007669"/>
    <property type="project" value="UniProtKB-UniRule"/>
</dbReference>
<dbReference type="EC" id="4.1.1.36" evidence="3"/>
<feature type="region of interest" description="Phosphopantothenate--cysteine ligase" evidence="3">
    <location>
        <begin position="188"/>
        <end position="390"/>
    </location>
</feature>
<keyword evidence="3 4" id="KW-0288">FMN</keyword>
<dbReference type="Gene3D" id="3.40.50.1950">
    <property type="entry name" value="Flavin prenyltransferase-like"/>
    <property type="match status" value="1"/>
</dbReference>
<dbReference type="GO" id="GO:0004632">
    <property type="term" value="F:phosphopantothenate--cysteine ligase activity"/>
    <property type="evidence" value="ECO:0007669"/>
    <property type="project" value="UniProtKB-UniRule"/>
</dbReference>
<name>A0AAE7TPM6_9BACT</name>
<dbReference type="InterPro" id="IPR003382">
    <property type="entry name" value="Flavoprotein"/>
</dbReference>
<evidence type="ECO:0000256" key="3">
    <source>
        <dbReference type="HAMAP-Rule" id="MF_02225"/>
    </source>
</evidence>
<evidence type="ECO:0000256" key="4">
    <source>
        <dbReference type="RuleBase" id="RU364078"/>
    </source>
</evidence>
<evidence type="ECO:0000313" key="7">
    <source>
        <dbReference type="EMBL" id="QPH87187.1"/>
    </source>
</evidence>
<comment type="function">
    <text evidence="3">Catalyzes two sequential steps in the biosynthesis of coenzyme A. In the first step cysteine is conjugated to 4'-phosphopantothenate to form 4-phosphopantothenoylcysteine. In the second step the latter compound is decarboxylated to form 4'-phosphopantotheine.</text>
</comment>
<dbReference type="HAMAP" id="MF_02225">
    <property type="entry name" value="CoaBC"/>
    <property type="match status" value="1"/>
</dbReference>
<gene>
    <name evidence="3 7" type="primary">coaBC</name>
    <name evidence="7" type="ORF">CVT17_05855</name>
</gene>
<sequence length="390" mass="42123">MLKNKKILLAVCGSIAFYKAFEILSLLKKQGADVYVALSDGALEFCSVSGFEALSEHKILSSQTQNWQDGVNHIAYSKMDLVLIAPASVNTINKLTAGICDNVFMQTLIAASHVPLVVALAANNNMIEHFATQNSLEILKKNDALIVEPVLKTLACGDIGKGGLASPEVIVEAAIKKLSKPLFVGKKVVITGGATTEKIDDVRAITNFSSGKMAMAIARAFYYAGADVTLLASFETANEPFEILKFSSSSELLELCKSECESANLLVMCAAVSDFMPTKIDGKIKKEDVGEILSLSLKRNVDILQSLKEFKCKKIGFKLEISSESAHKNARAMLEQKGLDAVCLNILGEKNGFASEQNEVNFITKNSETLLPLATKDEIARHIVELAANL</sequence>
<feature type="binding site" evidence="3">
    <location>
        <position position="337"/>
    </location>
    <ligand>
        <name>CTP</name>
        <dbReference type="ChEBI" id="CHEBI:37563"/>
    </ligand>
</feature>
<dbReference type="EC" id="6.3.2.5" evidence="3"/>
<feature type="binding site" evidence="3">
    <location>
        <position position="283"/>
    </location>
    <ligand>
        <name>CTP</name>
        <dbReference type="ChEBI" id="CHEBI:37563"/>
    </ligand>
</feature>
<dbReference type="SUPFAM" id="SSF52507">
    <property type="entry name" value="Homo-oligomeric flavin-containing Cys decarboxylases, HFCD"/>
    <property type="match status" value="1"/>
</dbReference>
<dbReference type="GO" id="GO:0071513">
    <property type="term" value="C:phosphopantothenoylcysteine decarboxylase complex"/>
    <property type="evidence" value="ECO:0007669"/>
    <property type="project" value="TreeGrafter"/>
</dbReference>
<dbReference type="Gene3D" id="3.40.50.10300">
    <property type="entry name" value="CoaB-like"/>
    <property type="match status" value="1"/>
</dbReference>
<evidence type="ECO:0000256" key="1">
    <source>
        <dbReference type="ARBA" id="ARBA00022793"/>
    </source>
</evidence>
<dbReference type="PANTHER" id="PTHR14359">
    <property type="entry name" value="HOMO-OLIGOMERIC FLAVIN CONTAINING CYS DECARBOXYLASE FAMILY"/>
    <property type="match status" value="1"/>
</dbReference>
<dbReference type="EMBL" id="CP049272">
    <property type="protein sequence ID" value="QPH87187.1"/>
    <property type="molecule type" value="Genomic_DNA"/>
</dbReference>
<dbReference type="Pfam" id="PF04127">
    <property type="entry name" value="DFP"/>
    <property type="match status" value="1"/>
</dbReference>
<comment type="function">
    <text evidence="4">Catalyzes two steps in the biosynthesis of coenzyme A. In the first step cysteine is conjugated to 4'-phosphopantothenate to form 4-phosphopantothenoylcysteine, in the latter compound is decarboxylated to form 4'-phosphopantotheine.</text>
</comment>
<feature type="domain" description="DNA/pantothenate metabolism flavoprotein C-terminal" evidence="6">
    <location>
        <begin position="184"/>
        <end position="388"/>
    </location>
</feature>
<evidence type="ECO:0000259" key="6">
    <source>
        <dbReference type="Pfam" id="PF04127"/>
    </source>
</evidence>
<feature type="active site" description="Proton donor" evidence="3">
    <location>
        <position position="156"/>
    </location>
</feature>
<dbReference type="InterPro" id="IPR036551">
    <property type="entry name" value="Flavin_trans-like"/>
</dbReference>
<dbReference type="InterPro" id="IPR005252">
    <property type="entry name" value="CoaBC"/>
</dbReference>
<dbReference type="InterPro" id="IPR007085">
    <property type="entry name" value="DNA/pantothenate-metab_flavo_C"/>
</dbReference>
<comment type="pathway">
    <text evidence="3 4">Cofactor biosynthesis; coenzyme A biosynthesis; CoA from (R)-pantothenate: step 2/5.</text>
</comment>
<comment type="catalytic activity">
    <reaction evidence="3 4">
        <text>(R)-4'-phosphopantothenate + L-cysteine + CTP = N-[(R)-4-phosphopantothenoyl]-L-cysteine + CMP + diphosphate + H(+)</text>
        <dbReference type="Rhea" id="RHEA:19397"/>
        <dbReference type="ChEBI" id="CHEBI:10986"/>
        <dbReference type="ChEBI" id="CHEBI:15378"/>
        <dbReference type="ChEBI" id="CHEBI:33019"/>
        <dbReference type="ChEBI" id="CHEBI:35235"/>
        <dbReference type="ChEBI" id="CHEBI:37563"/>
        <dbReference type="ChEBI" id="CHEBI:59458"/>
        <dbReference type="ChEBI" id="CHEBI:60377"/>
        <dbReference type="EC" id="6.3.2.5"/>
    </reaction>
</comment>
<dbReference type="Pfam" id="PF02441">
    <property type="entry name" value="Flavoprotein"/>
    <property type="match status" value="1"/>
</dbReference>
<dbReference type="GO" id="GO:0004633">
    <property type="term" value="F:phosphopantothenoylcysteine decarboxylase activity"/>
    <property type="evidence" value="ECO:0007669"/>
    <property type="project" value="UniProtKB-UniRule"/>
</dbReference>
<dbReference type="Proteomes" id="UP000594513">
    <property type="component" value="Chromosome"/>
</dbReference>
<proteinExistence type="inferred from homology"/>
<feature type="region of interest" description="Phosphopantothenoylcysteine decarboxylase" evidence="3">
    <location>
        <begin position="1"/>
        <end position="187"/>
    </location>
</feature>
<evidence type="ECO:0000259" key="5">
    <source>
        <dbReference type="Pfam" id="PF02441"/>
    </source>
</evidence>
<dbReference type="InterPro" id="IPR035929">
    <property type="entry name" value="CoaB-like_sf"/>
</dbReference>
<dbReference type="NCBIfam" id="TIGR00521">
    <property type="entry name" value="coaBC_dfp"/>
    <property type="match status" value="1"/>
</dbReference>
<protein>
    <recommendedName>
        <fullName evidence="3">Coenzyme A biosynthesis bifunctional protein CoaBC</fullName>
    </recommendedName>
    <alternativeName>
        <fullName evidence="3">DNA/pantothenate metabolism flavoprotein</fullName>
    </alternativeName>
    <alternativeName>
        <fullName evidence="3">Phosphopantothenoylcysteine synthetase/decarboxylase</fullName>
        <shortName evidence="3">PPCS-PPCDC</shortName>
    </alternativeName>
    <domain>
        <recommendedName>
            <fullName evidence="3">Phosphopantothenoylcysteine decarboxylase</fullName>
            <shortName evidence="3">PPC decarboxylase</shortName>
            <shortName evidence="3">PPC-DC</shortName>
            <ecNumber evidence="3">4.1.1.36</ecNumber>
        </recommendedName>
        <alternativeName>
            <fullName evidence="3">CoaC</fullName>
        </alternativeName>
    </domain>
    <domain>
        <recommendedName>
            <fullName evidence="3">Phosphopantothenate--cysteine ligase</fullName>
            <ecNumber evidence="3">6.3.2.5</ecNumber>
        </recommendedName>
        <alternativeName>
            <fullName evidence="3">CoaB</fullName>
        </alternativeName>
        <alternativeName>
            <fullName evidence="3">Phosphopantothenoylcysteine synthetase</fullName>
            <shortName evidence="3">PPC synthetase</shortName>
            <shortName evidence="3">PPC-S</shortName>
        </alternativeName>
    </domain>
</protein>
<keyword evidence="2 3" id="KW-0456">Lyase</keyword>
<dbReference type="SUPFAM" id="SSF102645">
    <property type="entry name" value="CoaB-like"/>
    <property type="match status" value="1"/>
</dbReference>
<reference evidence="7 8" key="1">
    <citation type="journal article" date="2018" name="Emerg. Microbes Infect.">
        <title>Genomic analysis of oral Campylobacter concisus strains identified a potential bacterial molecular marker associated with active Crohn's disease.</title>
        <authorList>
            <person name="Liu F."/>
            <person name="Ma R."/>
            <person name="Tay C.Y.A."/>
            <person name="Octavia S."/>
            <person name="Lan R."/>
            <person name="Chung H.K.L."/>
            <person name="Riordan S.M."/>
            <person name="Grimm M.C."/>
            <person name="Leong R.W."/>
            <person name="Tanaka M.M."/>
            <person name="Connor S."/>
            <person name="Zhang L."/>
        </authorList>
    </citation>
    <scope>NUCLEOTIDE SEQUENCE [LARGE SCALE GENOMIC DNA]</scope>
    <source>
        <strain evidence="7 8">P27CDO-S2</strain>
    </source>
</reference>
<feature type="domain" description="Flavoprotein" evidence="5">
    <location>
        <begin position="5"/>
        <end position="173"/>
    </location>
</feature>
<dbReference type="GO" id="GO:0046872">
    <property type="term" value="F:metal ion binding"/>
    <property type="evidence" value="ECO:0007669"/>
    <property type="project" value="UniProtKB-KW"/>
</dbReference>
<dbReference type="PANTHER" id="PTHR14359:SF6">
    <property type="entry name" value="PHOSPHOPANTOTHENOYLCYSTEINE DECARBOXYLASE"/>
    <property type="match status" value="1"/>
</dbReference>
<organism evidence="7 8">
    <name type="scientific">Campylobacter concisus</name>
    <dbReference type="NCBI Taxonomy" id="199"/>
    <lineage>
        <taxon>Bacteria</taxon>
        <taxon>Pseudomonadati</taxon>
        <taxon>Campylobacterota</taxon>
        <taxon>Epsilonproteobacteria</taxon>
        <taxon>Campylobacterales</taxon>
        <taxon>Campylobacteraceae</taxon>
        <taxon>Campylobacter</taxon>
    </lineage>
</organism>
<comment type="caution">
    <text evidence="3">Lacks conserved residue(s) required for the propagation of feature annotation.</text>
</comment>
<feature type="binding site" evidence="3">
    <location>
        <position position="317"/>
    </location>
    <ligand>
        <name>CTP</name>
        <dbReference type="ChEBI" id="CHEBI:37563"/>
    </ligand>
</feature>
<feature type="binding site" evidence="3">
    <location>
        <position position="274"/>
    </location>
    <ligand>
        <name>CTP</name>
        <dbReference type="ChEBI" id="CHEBI:37563"/>
    </ligand>
</feature>
<dbReference type="GO" id="GO:0015941">
    <property type="term" value="P:pantothenate catabolic process"/>
    <property type="evidence" value="ECO:0007669"/>
    <property type="project" value="InterPro"/>
</dbReference>
<dbReference type="AlphaFoldDB" id="A0AAE7TPM6"/>
<keyword evidence="3" id="KW-0511">Multifunctional enzyme</keyword>
<keyword evidence="1 3" id="KW-0210">Decarboxylase</keyword>